<dbReference type="Pfam" id="PF00672">
    <property type="entry name" value="HAMP"/>
    <property type="match status" value="1"/>
</dbReference>
<comment type="subcellular location">
    <subcellularLocation>
        <location evidence="1">Membrane</location>
    </subcellularLocation>
</comment>
<reference evidence="8" key="1">
    <citation type="submission" date="2024-05" db="EMBL/GenBank/DDBJ databases">
        <authorList>
            <person name="Kim S."/>
            <person name="Heo J."/>
            <person name="Choi H."/>
            <person name="Choi Y."/>
            <person name="Kwon S.-W."/>
            <person name="Kim Y."/>
        </authorList>
    </citation>
    <scope>NUCLEOTIDE SEQUENCE</scope>
    <source>
        <strain evidence="8">KACC 23698</strain>
    </source>
</reference>
<name>A0AAU7JGU5_9HYPH</name>
<dbReference type="InterPro" id="IPR051310">
    <property type="entry name" value="MCP_chemotaxis"/>
</dbReference>
<feature type="compositionally biased region" description="Low complexity" evidence="5">
    <location>
        <begin position="727"/>
        <end position="743"/>
    </location>
</feature>
<dbReference type="GO" id="GO:0006935">
    <property type="term" value="P:chemotaxis"/>
    <property type="evidence" value="ECO:0007669"/>
    <property type="project" value="UniProtKB-KW"/>
</dbReference>
<proteinExistence type="inferred from homology"/>
<feature type="domain" description="HAMP" evidence="7">
    <location>
        <begin position="298"/>
        <end position="351"/>
    </location>
</feature>
<feature type="compositionally biased region" description="Low complexity" evidence="5">
    <location>
        <begin position="774"/>
        <end position="795"/>
    </location>
</feature>
<dbReference type="RefSeq" id="WP_406856258.1">
    <property type="nucleotide sequence ID" value="NZ_CP157484.1"/>
</dbReference>
<dbReference type="PROSITE" id="PS50111">
    <property type="entry name" value="CHEMOTAXIS_TRANSDUC_2"/>
    <property type="match status" value="1"/>
</dbReference>
<dbReference type="InterPro" id="IPR029151">
    <property type="entry name" value="Sensor-like_sf"/>
</dbReference>
<evidence type="ECO:0000256" key="5">
    <source>
        <dbReference type="SAM" id="MobiDB-lite"/>
    </source>
</evidence>
<dbReference type="GO" id="GO:0016020">
    <property type="term" value="C:membrane"/>
    <property type="evidence" value="ECO:0007669"/>
    <property type="project" value="UniProtKB-SubCell"/>
</dbReference>
<dbReference type="Pfam" id="PF18947">
    <property type="entry name" value="HAMP_2"/>
    <property type="match status" value="1"/>
</dbReference>
<protein>
    <submittedName>
        <fullName evidence="8">Methyl-accepting chemotaxis protein</fullName>
    </submittedName>
</protein>
<dbReference type="PANTHER" id="PTHR43531:SF14">
    <property type="entry name" value="METHYL-ACCEPTING CHEMOTAXIS PROTEIN I-RELATED"/>
    <property type="match status" value="1"/>
</dbReference>
<evidence type="ECO:0000256" key="2">
    <source>
        <dbReference type="ARBA" id="ARBA00022481"/>
    </source>
</evidence>
<comment type="similarity">
    <text evidence="3">Belongs to the methyl-accepting chemotaxis (MCP) protein family.</text>
</comment>
<dbReference type="CDD" id="cd11386">
    <property type="entry name" value="MCP_signal"/>
    <property type="match status" value="1"/>
</dbReference>
<feature type="compositionally biased region" description="Gly residues" evidence="5">
    <location>
        <begin position="796"/>
        <end position="805"/>
    </location>
</feature>
<dbReference type="Pfam" id="PF00015">
    <property type="entry name" value="MCPsignal"/>
    <property type="match status" value="1"/>
</dbReference>
<feature type="domain" description="Methyl-accepting transducer" evidence="6">
    <location>
        <begin position="471"/>
        <end position="700"/>
    </location>
</feature>
<organism evidence="8">
    <name type="scientific">Alsobacter sp. KACC 23698</name>
    <dbReference type="NCBI Taxonomy" id="3149229"/>
    <lineage>
        <taxon>Bacteria</taxon>
        <taxon>Pseudomonadati</taxon>
        <taxon>Pseudomonadota</taxon>
        <taxon>Alphaproteobacteria</taxon>
        <taxon>Hyphomicrobiales</taxon>
        <taxon>Alsobacteraceae</taxon>
        <taxon>Alsobacter</taxon>
    </lineage>
</organism>
<dbReference type="Gene3D" id="3.30.450.20">
    <property type="entry name" value="PAS domain"/>
    <property type="match status" value="1"/>
</dbReference>
<gene>
    <name evidence="8" type="ORF">ABEG18_01105</name>
</gene>
<dbReference type="PRINTS" id="PR00260">
    <property type="entry name" value="CHEMTRNSDUCR"/>
</dbReference>
<dbReference type="AlphaFoldDB" id="A0AAU7JGU5"/>
<dbReference type="SUPFAM" id="SSF103190">
    <property type="entry name" value="Sensory domain-like"/>
    <property type="match status" value="1"/>
</dbReference>
<dbReference type="SUPFAM" id="SSF158472">
    <property type="entry name" value="HAMP domain-like"/>
    <property type="match status" value="1"/>
</dbReference>
<dbReference type="InterPro" id="IPR004089">
    <property type="entry name" value="MCPsignal_dom"/>
</dbReference>
<feature type="domain" description="HAMP" evidence="7">
    <location>
        <begin position="422"/>
        <end position="466"/>
    </location>
</feature>
<dbReference type="GO" id="GO:0007165">
    <property type="term" value="P:signal transduction"/>
    <property type="evidence" value="ECO:0007669"/>
    <property type="project" value="UniProtKB-KW"/>
</dbReference>
<evidence type="ECO:0000256" key="1">
    <source>
        <dbReference type="ARBA" id="ARBA00004370"/>
    </source>
</evidence>
<dbReference type="InterPro" id="IPR004090">
    <property type="entry name" value="Chemotax_Me-accpt_rcpt"/>
</dbReference>
<dbReference type="Gene3D" id="1.10.287.950">
    <property type="entry name" value="Methyl-accepting chemotaxis protein"/>
    <property type="match status" value="1"/>
</dbReference>
<dbReference type="SMART" id="SM00304">
    <property type="entry name" value="HAMP"/>
    <property type="match status" value="3"/>
</dbReference>
<sequence length="805" mass="83832">MLSRIRRSMGLQITLGVLATCLATAALVGGLSYSSMRESALLQLDQEAVAGRDRAVLALDELGSRVLSHATSLAINPDVIAAIRSKDPDLLRATMVRIFEDIRRFDPNVWTLEATDAQGVVLMRGHNPKSLGDNKAGESYVKSALQKQPVRGLTVSSTSGELAEDGVAPVLADGALVGTVKVGAYLRGKTAVDIKRVAGVETLIVVGQKLNASSIEGVEALSLPPLSDQGSGKIDVNGRTYRVGVASLKTSGSANVQVVAMLDQAHTIDELNEFVLAFVLKSLAVLAALTPVIIVVTHRFAARTARLTTAMTAIAKGDLATTVHFAEREDELGAMARAVGVFRDNALKMRSMEAQDRAAEAEQVARAEAMTSVVNDVAVVVAAAAAGDFSARLEISNADGELRRLVQGINEINAAVDHATTEFAAVLGYVAEGDLTRTVETTYQGRFADLKTAVNDTIARLASAVSTIQVAAVDVGEAVKEINSGADDLSQRTEEQAASLEQTAATTEELAASVKASAQSSRQAVDLARQAIGVAETGGGVVTEAVAAMTRIEQASQKITDISSVIDDIAFQTNLLALNAAVEAARAGEAGKGFAVVASEVRTLSQRSSDAAKEITDLINSSTQEVAQGVKLVRSAGEALGRIVDASRRVASTVEEISSAASEQANGVDEMSKAVAHMDEMTQQNAALAEESAASASSLASQIERLNEVVATFRTGAGDARRDSAMRPQRAAARVAPPAARRSAPPPRPKPAAAGSPSSEPERLRQLAEQAFVAPAPAASRPRPEPTAARVKAAGSGSGGGWEEF</sequence>
<keyword evidence="4" id="KW-0807">Transducer</keyword>
<feature type="domain" description="HAMP" evidence="7">
    <location>
        <begin position="368"/>
        <end position="421"/>
    </location>
</feature>
<feature type="region of interest" description="Disordered" evidence="5">
    <location>
        <begin position="718"/>
        <end position="805"/>
    </location>
</feature>
<evidence type="ECO:0000259" key="7">
    <source>
        <dbReference type="PROSITE" id="PS50885"/>
    </source>
</evidence>
<evidence type="ECO:0000256" key="4">
    <source>
        <dbReference type="PROSITE-ProRule" id="PRU00284"/>
    </source>
</evidence>
<dbReference type="PROSITE" id="PS50885">
    <property type="entry name" value="HAMP"/>
    <property type="match status" value="3"/>
</dbReference>
<dbReference type="SMART" id="SM00283">
    <property type="entry name" value="MA"/>
    <property type="match status" value="1"/>
</dbReference>
<accession>A0AAU7JGU5</accession>
<dbReference type="Gene3D" id="1.10.8.500">
    <property type="entry name" value="HAMP domain in histidine kinase"/>
    <property type="match status" value="1"/>
</dbReference>
<dbReference type="PANTHER" id="PTHR43531">
    <property type="entry name" value="PROTEIN ICFG"/>
    <property type="match status" value="1"/>
</dbReference>
<dbReference type="SUPFAM" id="SSF58104">
    <property type="entry name" value="Methyl-accepting chemotaxis protein (MCP) signaling domain"/>
    <property type="match status" value="1"/>
</dbReference>
<dbReference type="FunFam" id="1.10.287.950:FF:000001">
    <property type="entry name" value="Methyl-accepting chemotaxis sensory transducer"/>
    <property type="match status" value="1"/>
</dbReference>
<dbReference type="GO" id="GO:0004888">
    <property type="term" value="F:transmembrane signaling receptor activity"/>
    <property type="evidence" value="ECO:0007669"/>
    <property type="project" value="InterPro"/>
</dbReference>
<evidence type="ECO:0000259" key="6">
    <source>
        <dbReference type="PROSITE" id="PS50111"/>
    </source>
</evidence>
<dbReference type="CDD" id="cd06225">
    <property type="entry name" value="HAMP"/>
    <property type="match status" value="1"/>
</dbReference>
<evidence type="ECO:0000313" key="8">
    <source>
        <dbReference type="EMBL" id="XBO39415.1"/>
    </source>
</evidence>
<keyword evidence="2" id="KW-0488">Methylation</keyword>
<dbReference type="InterPro" id="IPR003660">
    <property type="entry name" value="HAMP_dom"/>
</dbReference>
<dbReference type="EMBL" id="CP157484">
    <property type="protein sequence ID" value="XBO39415.1"/>
    <property type="molecule type" value="Genomic_DNA"/>
</dbReference>
<evidence type="ECO:0000256" key="3">
    <source>
        <dbReference type="ARBA" id="ARBA00029447"/>
    </source>
</evidence>